<evidence type="ECO:0008006" key="3">
    <source>
        <dbReference type="Google" id="ProtNLM"/>
    </source>
</evidence>
<protein>
    <recommendedName>
        <fullName evidence="3">Pentacotripeptide-repeat region of PRORP domain-containing protein</fullName>
    </recommendedName>
</protein>
<dbReference type="InterPro" id="IPR011990">
    <property type="entry name" value="TPR-like_helical_dom_sf"/>
</dbReference>
<evidence type="ECO:0000313" key="1">
    <source>
        <dbReference type="EMBL" id="KMS93767.1"/>
    </source>
</evidence>
<proteinExistence type="predicted"/>
<dbReference type="Proteomes" id="UP000035740">
    <property type="component" value="Unassembled WGS sequence"/>
</dbReference>
<name>A0A0J8B1L2_BETVV</name>
<keyword evidence="2" id="KW-1185">Reference proteome</keyword>
<sequence length="179" mass="20080">ACAKGGDVDVALNALQHLQSMDLDSQTLHVLSRIDVAFSVSDVNVQDLFCQFMTCLSISNREHPEPYLLQKSSPYGKLLSVDDRCRLAEETFQLMQTKYDLPVVNKTLNSLLFVYALGNKTKPALSVFESFADHNLDPDLESYKALLSPFVKAILSPERTELDRLLQSKSWNPSDQIQA</sequence>
<evidence type="ECO:0000313" key="2">
    <source>
        <dbReference type="Proteomes" id="UP000035740"/>
    </source>
</evidence>
<organism evidence="1 2">
    <name type="scientific">Beta vulgaris subsp. vulgaris</name>
    <name type="common">Beet</name>
    <dbReference type="NCBI Taxonomy" id="3555"/>
    <lineage>
        <taxon>Eukaryota</taxon>
        <taxon>Viridiplantae</taxon>
        <taxon>Streptophyta</taxon>
        <taxon>Embryophyta</taxon>
        <taxon>Tracheophyta</taxon>
        <taxon>Spermatophyta</taxon>
        <taxon>Magnoliopsida</taxon>
        <taxon>eudicotyledons</taxon>
        <taxon>Gunneridae</taxon>
        <taxon>Pentapetalae</taxon>
        <taxon>Caryophyllales</taxon>
        <taxon>Chenopodiaceae</taxon>
        <taxon>Betoideae</taxon>
        <taxon>Beta</taxon>
    </lineage>
</organism>
<gene>
    <name evidence="1" type="ORF">BVRB_028170</name>
</gene>
<feature type="non-terminal residue" evidence="1">
    <location>
        <position position="179"/>
    </location>
</feature>
<dbReference type="EMBL" id="KQ099198">
    <property type="protein sequence ID" value="KMS93767.1"/>
    <property type="molecule type" value="Genomic_DNA"/>
</dbReference>
<dbReference type="AlphaFoldDB" id="A0A0J8B1L2"/>
<dbReference type="Gene3D" id="1.25.40.10">
    <property type="entry name" value="Tetratricopeptide repeat domain"/>
    <property type="match status" value="1"/>
</dbReference>
<reference evidence="1 2" key="1">
    <citation type="journal article" date="2014" name="Nature">
        <title>The genome of the recently domesticated crop plant sugar beet (Beta vulgaris).</title>
        <authorList>
            <person name="Dohm J.C."/>
            <person name="Minoche A.E."/>
            <person name="Holtgrawe D."/>
            <person name="Capella-Gutierrez S."/>
            <person name="Zakrzewski F."/>
            <person name="Tafer H."/>
            <person name="Rupp O."/>
            <person name="Sorensen T.R."/>
            <person name="Stracke R."/>
            <person name="Reinhardt R."/>
            <person name="Goesmann A."/>
            <person name="Kraft T."/>
            <person name="Schulz B."/>
            <person name="Stadler P.F."/>
            <person name="Schmidt T."/>
            <person name="Gabaldon T."/>
            <person name="Lehrach H."/>
            <person name="Weisshaar B."/>
            <person name="Himmelbauer H."/>
        </authorList>
    </citation>
    <scope>NUCLEOTIDE SEQUENCE [LARGE SCALE GENOMIC DNA]</scope>
    <source>
        <tissue evidence="1">Taproot</tissue>
    </source>
</reference>
<accession>A0A0J8B1L2</accession>
<dbReference type="Gramene" id="KMS93767">
    <property type="protein sequence ID" value="KMS93767"/>
    <property type="gene ID" value="BVRB_028170"/>
</dbReference>
<feature type="non-terminal residue" evidence="1">
    <location>
        <position position="1"/>
    </location>
</feature>